<protein>
    <recommendedName>
        <fullName evidence="5">EF-hand domain-containing protein</fullName>
    </recommendedName>
</protein>
<evidence type="ECO:0000313" key="7">
    <source>
        <dbReference type="Proteomes" id="UP000250235"/>
    </source>
</evidence>
<proteinExistence type="predicted"/>
<dbReference type="PANTHER" id="PTHR10891">
    <property type="entry name" value="EF-HAND CALCIUM-BINDING DOMAIN CONTAINING PROTEIN"/>
    <property type="match status" value="1"/>
</dbReference>
<dbReference type="Pfam" id="PF13499">
    <property type="entry name" value="EF-hand_7"/>
    <property type="match status" value="1"/>
</dbReference>
<name>A0A2Z7BJH4_9LAMI</name>
<dbReference type="CDD" id="cd00051">
    <property type="entry name" value="EFh"/>
    <property type="match status" value="1"/>
</dbReference>
<evidence type="ECO:0000256" key="2">
    <source>
        <dbReference type="ARBA" id="ARBA00022737"/>
    </source>
</evidence>
<keyword evidence="1" id="KW-0479">Metal-binding</keyword>
<evidence type="ECO:0000256" key="3">
    <source>
        <dbReference type="ARBA" id="ARBA00022837"/>
    </source>
</evidence>
<dbReference type="SUPFAM" id="SSF47473">
    <property type="entry name" value="EF-hand"/>
    <property type="match status" value="1"/>
</dbReference>
<feature type="domain" description="EF-hand" evidence="5">
    <location>
        <begin position="169"/>
        <end position="202"/>
    </location>
</feature>
<gene>
    <name evidence="6" type="ORF">F511_21740</name>
</gene>
<dbReference type="Proteomes" id="UP000250235">
    <property type="component" value="Unassembled WGS sequence"/>
</dbReference>
<keyword evidence="4" id="KW-0812">Transmembrane</keyword>
<keyword evidence="2" id="KW-0677">Repeat</keyword>
<evidence type="ECO:0000313" key="6">
    <source>
        <dbReference type="EMBL" id="KZV34255.1"/>
    </source>
</evidence>
<dbReference type="SMART" id="SM00054">
    <property type="entry name" value="EFh"/>
    <property type="match status" value="2"/>
</dbReference>
<keyword evidence="4" id="KW-1133">Transmembrane helix</keyword>
<dbReference type="AlphaFoldDB" id="A0A2Z7BJH4"/>
<reference evidence="6 7" key="1">
    <citation type="journal article" date="2015" name="Proc. Natl. Acad. Sci. U.S.A.">
        <title>The resurrection genome of Boea hygrometrica: A blueprint for survival of dehydration.</title>
        <authorList>
            <person name="Xiao L."/>
            <person name="Yang G."/>
            <person name="Zhang L."/>
            <person name="Yang X."/>
            <person name="Zhao S."/>
            <person name="Ji Z."/>
            <person name="Zhou Q."/>
            <person name="Hu M."/>
            <person name="Wang Y."/>
            <person name="Chen M."/>
            <person name="Xu Y."/>
            <person name="Jin H."/>
            <person name="Xiao X."/>
            <person name="Hu G."/>
            <person name="Bao F."/>
            <person name="Hu Y."/>
            <person name="Wan P."/>
            <person name="Li L."/>
            <person name="Deng X."/>
            <person name="Kuang T."/>
            <person name="Xiang C."/>
            <person name="Zhu J.K."/>
            <person name="Oliver M.J."/>
            <person name="He Y."/>
        </authorList>
    </citation>
    <scope>NUCLEOTIDE SEQUENCE [LARGE SCALE GENOMIC DNA]</scope>
    <source>
        <strain evidence="7">cv. XS01</strain>
    </source>
</reference>
<evidence type="ECO:0000256" key="4">
    <source>
        <dbReference type="SAM" id="Phobius"/>
    </source>
</evidence>
<dbReference type="InterPro" id="IPR018247">
    <property type="entry name" value="EF_Hand_1_Ca_BS"/>
</dbReference>
<dbReference type="OrthoDB" id="26525at2759"/>
<feature type="domain" description="EF-hand" evidence="5">
    <location>
        <begin position="132"/>
        <end position="167"/>
    </location>
</feature>
<dbReference type="PROSITE" id="PS00018">
    <property type="entry name" value="EF_HAND_1"/>
    <property type="match status" value="2"/>
</dbReference>
<evidence type="ECO:0000259" key="5">
    <source>
        <dbReference type="PROSITE" id="PS50222"/>
    </source>
</evidence>
<dbReference type="GO" id="GO:0005509">
    <property type="term" value="F:calcium ion binding"/>
    <property type="evidence" value="ECO:0007669"/>
    <property type="project" value="InterPro"/>
</dbReference>
<dbReference type="InterPro" id="IPR002048">
    <property type="entry name" value="EF_hand_dom"/>
</dbReference>
<evidence type="ECO:0000256" key="1">
    <source>
        <dbReference type="ARBA" id="ARBA00022723"/>
    </source>
</evidence>
<dbReference type="PROSITE" id="PS50222">
    <property type="entry name" value="EF_HAND_2"/>
    <property type="match status" value="2"/>
</dbReference>
<feature type="transmembrane region" description="Helical" evidence="4">
    <location>
        <begin position="16"/>
        <end position="39"/>
    </location>
</feature>
<dbReference type="FunFam" id="1.10.238.10:FF:000001">
    <property type="entry name" value="Calmodulin 1"/>
    <property type="match status" value="1"/>
</dbReference>
<organism evidence="6 7">
    <name type="scientific">Dorcoceras hygrometricum</name>
    <dbReference type="NCBI Taxonomy" id="472368"/>
    <lineage>
        <taxon>Eukaryota</taxon>
        <taxon>Viridiplantae</taxon>
        <taxon>Streptophyta</taxon>
        <taxon>Embryophyta</taxon>
        <taxon>Tracheophyta</taxon>
        <taxon>Spermatophyta</taxon>
        <taxon>Magnoliopsida</taxon>
        <taxon>eudicotyledons</taxon>
        <taxon>Gunneridae</taxon>
        <taxon>Pentapetalae</taxon>
        <taxon>asterids</taxon>
        <taxon>lamiids</taxon>
        <taxon>Lamiales</taxon>
        <taxon>Gesneriaceae</taxon>
        <taxon>Didymocarpoideae</taxon>
        <taxon>Trichosporeae</taxon>
        <taxon>Loxocarpinae</taxon>
        <taxon>Dorcoceras</taxon>
    </lineage>
</organism>
<keyword evidence="3" id="KW-0106">Calcium</keyword>
<accession>A0A2Z7BJH4</accession>
<dbReference type="Gene3D" id="1.10.238.10">
    <property type="entry name" value="EF-hand"/>
    <property type="match status" value="1"/>
</dbReference>
<sequence>MSSPSLTNIASRVLSFIHVILWCVIFSLIFAFQDFYLCFRPIIRSLPRLFLHVSEGCRGPSVESRIATAESCFEWKTIACSDAPTSVSVEDMSIVFESLGLDRDARKGDGRQQMARQGSRVDVANVFYKAQPSLDEVREAFNIFDGNNDGFIDANELERVINSMGFMRFSKEEYQRMIMAFDYNGDGKIDFREFVKLMEDCS</sequence>
<keyword evidence="4" id="KW-0472">Membrane</keyword>
<dbReference type="InterPro" id="IPR011992">
    <property type="entry name" value="EF-hand-dom_pair"/>
</dbReference>
<dbReference type="InterPro" id="IPR039647">
    <property type="entry name" value="EF_hand_pair_protein_CML-like"/>
</dbReference>
<keyword evidence="7" id="KW-1185">Reference proteome</keyword>
<dbReference type="EMBL" id="KV005131">
    <property type="protein sequence ID" value="KZV34255.1"/>
    <property type="molecule type" value="Genomic_DNA"/>
</dbReference>